<sequence>MKGKFRFWGLYCGLILSFVLHYFATSQLKIYENHLWKLFDSPKATIIMYLGNGLHAIYYVVAFLLMLFLCNTKNFKIIEELIFLALPALLLLVTGSIMTNLFLWVYTNSSYCISFGAMLLSVFLYRIYAYEIRGK</sequence>
<protein>
    <submittedName>
        <fullName evidence="2">Uncharacterized protein</fullName>
    </submittedName>
</protein>
<evidence type="ECO:0000313" key="3">
    <source>
        <dbReference type="EMBL" id="RGK44825.1"/>
    </source>
</evidence>
<dbReference type="RefSeq" id="WP_117495746.1">
    <property type="nucleotide sequence ID" value="NZ_QSOI01000022.1"/>
</dbReference>
<evidence type="ECO:0000313" key="2">
    <source>
        <dbReference type="EMBL" id="RGI81551.1"/>
    </source>
</evidence>
<organism evidence="2 4">
    <name type="scientific">Dorea formicigenerans</name>
    <dbReference type="NCBI Taxonomy" id="39486"/>
    <lineage>
        <taxon>Bacteria</taxon>
        <taxon>Bacillati</taxon>
        <taxon>Bacillota</taxon>
        <taxon>Clostridia</taxon>
        <taxon>Lachnospirales</taxon>
        <taxon>Lachnospiraceae</taxon>
        <taxon>Dorea</taxon>
    </lineage>
</organism>
<proteinExistence type="predicted"/>
<dbReference type="EMBL" id="QSQQ01000022">
    <property type="protein sequence ID" value="RGK44825.1"/>
    <property type="molecule type" value="Genomic_DNA"/>
</dbReference>
<dbReference type="Proteomes" id="UP000260664">
    <property type="component" value="Unassembled WGS sequence"/>
</dbReference>
<keyword evidence="1" id="KW-1133">Transmembrane helix</keyword>
<dbReference type="Proteomes" id="UP000261208">
    <property type="component" value="Unassembled WGS sequence"/>
</dbReference>
<feature type="transmembrane region" description="Helical" evidence="1">
    <location>
        <begin position="7"/>
        <end position="24"/>
    </location>
</feature>
<feature type="transmembrane region" description="Helical" evidence="1">
    <location>
        <begin position="81"/>
        <end position="105"/>
    </location>
</feature>
<accession>A0A3E4EXW2</accession>
<evidence type="ECO:0000313" key="5">
    <source>
        <dbReference type="Proteomes" id="UP000261208"/>
    </source>
</evidence>
<reference evidence="4 5" key="1">
    <citation type="submission" date="2018-08" db="EMBL/GenBank/DDBJ databases">
        <title>A genome reference for cultivated species of the human gut microbiota.</title>
        <authorList>
            <person name="Zou Y."/>
            <person name="Xue W."/>
            <person name="Luo G."/>
        </authorList>
    </citation>
    <scope>NUCLEOTIDE SEQUENCE [LARGE SCALE GENOMIC DNA]</scope>
    <source>
        <strain evidence="3 5">TF11-11</strain>
        <strain evidence="2 4">TM09-19AC</strain>
    </source>
</reference>
<dbReference type="EMBL" id="QSOI01000022">
    <property type="protein sequence ID" value="RGI81551.1"/>
    <property type="molecule type" value="Genomic_DNA"/>
</dbReference>
<name>A0A3E4EXW2_9FIRM</name>
<feature type="transmembrane region" description="Helical" evidence="1">
    <location>
        <begin position="111"/>
        <end position="129"/>
    </location>
</feature>
<evidence type="ECO:0000313" key="4">
    <source>
        <dbReference type="Proteomes" id="UP000260664"/>
    </source>
</evidence>
<feature type="transmembrane region" description="Helical" evidence="1">
    <location>
        <begin position="44"/>
        <end position="69"/>
    </location>
</feature>
<evidence type="ECO:0000256" key="1">
    <source>
        <dbReference type="SAM" id="Phobius"/>
    </source>
</evidence>
<dbReference type="AlphaFoldDB" id="A0A3E4EXW2"/>
<keyword evidence="1" id="KW-0812">Transmembrane</keyword>
<keyword evidence="1" id="KW-0472">Membrane</keyword>
<gene>
    <name evidence="3" type="ORF">DXD10_14160</name>
    <name evidence="2" type="ORF">DXD84_13210</name>
</gene>
<comment type="caution">
    <text evidence="2">The sequence shown here is derived from an EMBL/GenBank/DDBJ whole genome shotgun (WGS) entry which is preliminary data.</text>
</comment>